<dbReference type="SUPFAM" id="SSF46689">
    <property type="entry name" value="Homeodomain-like"/>
    <property type="match status" value="1"/>
</dbReference>
<keyword evidence="4" id="KW-0963">Cytoplasm</keyword>
<evidence type="ECO:0000256" key="6">
    <source>
        <dbReference type="ARBA" id="ARBA00022553"/>
    </source>
</evidence>
<feature type="compositionally biased region" description="Basic and acidic residues" evidence="17">
    <location>
        <begin position="90"/>
        <end position="107"/>
    </location>
</feature>
<dbReference type="GO" id="GO:0016605">
    <property type="term" value="C:PML body"/>
    <property type="evidence" value="ECO:0007669"/>
    <property type="project" value="UniProtKB-SubCell"/>
</dbReference>
<name>A0AAD3NHX3_LATJO</name>
<protein>
    <recommendedName>
        <fullName evidence="15">CASP8-associated protein 2</fullName>
    </recommendedName>
    <alternativeName>
        <fullName evidence="16">FLICE-associated huge protein</fullName>
    </alternativeName>
</protein>
<feature type="compositionally biased region" description="Acidic residues" evidence="17">
    <location>
        <begin position="54"/>
        <end position="73"/>
    </location>
</feature>
<keyword evidence="7" id="KW-0053">Apoptosis</keyword>
<evidence type="ECO:0000256" key="13">
    <source>
        <dbReference type="ARBA" id="ARBA00023242"/>
    </source>
</evidence>
<evidence type="ECO:0000256" key="11">
    <source>
        <dbReference type="ARBA" id="ARBA00023159"/>
    </source>
</evidence>
<evidence type="ECO:0000256" key="15">
    <source>
        <dbReference type="ARBA" id="ARBA00069865"/>
    </source>
</evidence>
<feature type="compositionally biased region" description="Basic and acidic residues" evidence="17">
    <location>
        <begin position="305"/>
        <end position="316"/>
    </location>
</feature>
<feature type="compositionally biased region" description="Basic residues" evidence="17">
    <location>
        <begin position="1"/>
        <end position="23"/>
    </location>
</feature>
<evidence type="ECO:0000313" key="19">
    <source>
        <dbReference type="Proteomes" id="UP001279410"/>
    </source>
</evidence>
<keyword evidence="10" id="KW-0496">Mitochondrion</keyword>
<evidence type="ECO:0000256" key="7">
    <source>
        <dbReference type="ARBA" id="ARBA00022703"/>
    </source>
</evidence>
<evidence type="ECO:0000256" key="8">
    <source>
        <dbReference type="ARBA" id="ARBA00022990"/>
    </source>
</evidence>
<keyword evidence="6" id="KW-0597">Phosphoprotein</keyword>
<comment type="caution">
    <text evidence="18">The sequence shown here is derived from an EMBL/GenBank/DDBJ whole genome shotgun (WGS) entry which is preliminary data.</text>
</comment>
<dbReference type="InterPro" id="IPR052435">
    <property type="entry name" value="YY1-Transcr_Regul"/>
</dbReference>
<dbReference type="FunFam" id="1.10.10.60:FF:000265">
    <property type="entry name" value="CASP8-associated protein 2 isoform X1"/>
    <property type="match status" value="1"/>
</dbReference>
<keyword evidence="8" id="KW-0007">Acetylation</keyword>
<evidence type="ECO:0000313" key="18">
    <source>
        <dbReference type="EMBL" id="GLD72202.1"/>
    </source>
</evidence>
<evidence type="ECO:0000256" key="5">
    <source>
        <dbReference type="ARBA" id="ARBA00022491"/>
    </source>
</evidence>
<dbReference type="PANTHER" id="PTHR16088">
    <property type="entry name" value="YY1 ASSOCIATED PROTEIN-RELATED"/>
    <property type="match status" value="1"/>
</dbReference>
<feature type="compositionally biased region" description="Acidic residues" evidence="17">
    <location>
        <begin position="119"/>
        <end position="150"/>
    </location>
</feature>
<evidence type="ECO:0000256" key="4">
    <source>
        <dbReference type="ARBA" id="ARBA00022490"/>
    </source>
</evidence>
<evidence type="ECO:0000256" key="2">
    <source>
        <dbReference type="ARBA" id="ARBA00004322"/>
    </source>
</evidence>
<evidence type="ECO:0000256" key="10">
    <source>
        <dbReference type="ARBA" id="ARBA00023128"/>
    </source>
</evidence>
<dbReference type="InterPro" id="IPR009057">
    <property type="entry name" value="Homeodomain-like_sf"/>
</dbReference>
<keyword evidence="13" id="KW-0539">Nucleus</keyword>
<organism evidence="18 19">
    <name type="scientific">Lates japonicus</name>
    <name type="common">Japanese lates</name>
    <dbReference type="NCBI Taxonomy" id="270547"/>
    <lineage>
        <taxon>Eukaryota</taxon>
        <taxon>Metazoa</taxon>
        <taxon>Chordata</taxon>
        <taxon>Craniata</taxon>
        <taxon>Vertebrata</taxon>
        <taxon>Euteleostomi</taxon>
        <taxon>Actinopterygii</taxon>
        <taxon>Neopterygii</taxon>
        <taxon>Teleostei</taxon>
        <taxon>Neoteleostei</taxon>
        <taxon>Acanthomorphata</taxon>
        <taxon>Carangaria</taxon>
        <taxon>Carangaria incertae sedis</taxon>
        <taxon>Centropomidae</taxon>
        <taxon>Lates</taxon>
    </lineage>
</organism>
<evidence type="ECO:0000256" key="9">
    <source>
        <dbReference type="ARBA" id="ARBA00023015"/>
    </source>
</evidence>
<feature type="region of interest" description="Disordered" evidence="17">
    <location>
        <begin position="298"/>
        <end position="330"/>
    </location>
</feature>
<dbReference type="EMBL" id="BRZM01000910">
    <property type="protein sequence ID" value="GLD72202.1"/>
    <property type="molecule type" value="Genomic_DNA"/>
</dbReference>
<keyword evidence="5" id="KW-0678">Repressor</keyword>
<evidence type="ECO:0000256" key="1">
    <source>
        <dbReference type="ARBA" id="ARBA00004173"/>
    </source>
</evidence>
<evidence type="ECO:0000256" key="14">
    <source>
        <dbReference type="ARBA" id="ARBA00023306"/>
    </source>
</evidence>
<dbReference type="GO" id="GO:0005739">
    <property type="term" value="C:mitochondrion"/>
    <property type="evidence" value="ECO:0007669"/>
    <property type="project" value="UniProtKB-SubCell"/>
</dbReference>
<evidence type="ECO:0000256" key="12">
    <source>
        <dbReference type="ARBA" id="ARBA00023163"/>
    </source>
</evidence>
<dbReference type="GO" id="GO:0008625">
    <property type="term" value="P:extrinsic apoptotic signaling pathway via death domain receptors"/>
    <property type="evidence" value="ECO:0007669"/>
    <property type="project" value="UniProtKB-ARBA"/>
</dbReference>
<reference evidence="18" key="1">
    <citation type="submission" date="2022-08" db="EMBL/GenBank/DDBJ databases">
        <title>Genome sequencing of akame (Lates japonicus).</title>
        <authorList>
            <person name="Hashiguchi Y."/>
            <person name="Takahashi H."/>
        </authorList>
    </citation>
    <scope>NUCLEOTIDE SEQUENCE</scope>
    <source>
        <strain evidence="18">Kochi</strain>
    </source>
</reference>
<dbReference type="Gene3D" id="1.10.10.60">
    <property type="entry name" value="Homeodomain-like"/>
    <property type="match status" value="1"/>
</dbReference>
<keyword evidence="11" id="KW-0010">Activator</keyword>
<dbReference type="Proteomes" id="UP001279410">
    <property type="component" value="Unassembled WGS sequence"/>
</dbReference>
<keyword evidence="12" id="KW-0804">Transcription</keyword>
<comment type="subcellular location">
    <subcellularLocation>
        <location evidence="3">Cytoplasm</location>
    </subcellularLocation>
    <subcellularLocation>
        <location evidence="1">Mitochondrion</location>
    </subcellularLocation>
    <subcellularLocation>
        <location evidence="2">Nucleus</location>
        <location evidence="2">PML body</location>
    </subcellularLocation>
</comment>
<dbReference type="AlphaFoldDB" id="A0AAD3NHX3"/>
<evidence type="ECO:0000256" key="3">
    <source>
        <dbReference type="ARBA" id="ARBA00004496"/>
    </source>
</evidence>
<keyword evidence="14" id="KW-0131">Cell cycle</keyword>
<gene>
    <name evidence="18" type="ORF">AKAME5_002352600</name>
</gene>
<dbReference type="GO" id="GO:0003712">
    <property type="term" value="F:transcription coregulator activity"/>
    <property type="evidence" value="ECO:0007669"/>
    <property type="project" value="TreeGrafter"/>
</dbReference>
<proteinExistence type="predicted"/>
<sequence>MTTERIRRHYQTLAGMRRRRRRTPPPPTEEKPLLNRGGVTLTPPPPESPAPSQVEEDDDVIKMNEEEEEDEGEVFLALSESSSSTTGSVAHDDDLADPKEAEPESKQEVMLTLSRGGEEGETSAEETPQELSSEETEEEEEEEEEDEGQREEELFAQDYLQRVCEAVQVCPGLSDQLLQVLDQSSGAGPEYLYDRLKCVLQPWPQLLRDFAAFMSPGQAHRCGLLSEQQLFERSRQFLRRLRRSLGESSALYQQVVLVLQGSPAPPPEDMEKISSLLRLHPHLQESFLQLHAVSSPIATDNVAPDGKRTEEEHQTSESETGSDREEEEERAVVWTREADRAILTACQQRGANRRTFRQVSAHLGDKTPRQVSLRFLHLMNLFQSTSCSSEGRPISRQEAAPD</sequence>
<dbReference type="Pfam" id="PF21227">
    <property type="entry name" value="Myb_DNA-binding_7"/>
    <property type="match status" value="1"/>
</dbReference>
<keyword evidence="9" id="KW-0805">Transcription regulation</keyword>
<accession>A0AAD3NHX3</accession>
<feature type="compositionally biased region" description="Low complexity" evidence="17">
    <location>
        <begin position="79"/>
        <end position="88"/>
    </location>
</feature>
<dbReference type="GO" id="GO:0006355">
    <property type="term" value="P:regulation of DNA-templated transcription"/>
    <property type="evidence" value="ECO:0007669"/>
    <property type="project" value="TreeGrafter"/>
</dbReference>
<evidence type="ECO:0000256" key="16">
    <source>
        <dbReference type="ARBA" id="ARBA00078515"/>
    </source>
</evidence>
<feature type="region of interest" description="Disordered" evidence="17">
    <location>
        <begin position="1"/>
        <end position="151"/>
    </location>
</feature>
<dbReference type="PANTHER" id="PTHR16088:SF3">
    <property type="entry name" value="GON-4-LIKE PROTEIN"/>
    <property type="match status" value="1"/>
</dbReference>
<keyword evidence="19" id="KW-1185">Reference proteome</keyword>
<evidence type="ECO:0000256" key="17">
    <source>
        <dbReference type="SAM" id="MobiDB-lite"/>
    </source>
</evidence>